<dbReference type="Proteomes" id="UP000293535">
    <property type="component" value="Unassembled WGS sequence"/>
</dbReference>
<dbReference type="GO" id="GO:0005737">
    <property type="term" value="C:cytoplasm"/>
    <property type="evidence" value="ECO:0007669"/>
    <property type="project" value="TreeGrafter"/>
</dbReference>
<sequence>MTTEATRIGLLSDIHANAVALNAALDDIEPVDALVCAGDIVGYGPSPQTCIDMVRDQDIPTIVGNHDRDVVRGMTWESGDEYARRVLSADDIEWLGELPRELRLFDERVKIVHDHPDEQDRYTEPADFAPTLLEDEDVLVLGPTHIQHAETFDDGLVINPGSVGQPRDGDPDAAYAIVDLSDLSADLCRVPYDIEHVQQRIAETTISDRNGERLTFE</sequence>
<dbReference type="EC" id="3.1.4.-" evidence="1"/>
<dbReference type="InterPro" id="IPR024654">
    <property type="entry name" value="Calcineurin-like_PHP_lpxH"/>
</dbReference>
<evidence type="ECO:0000256" key="1">
    <source>
        <dbReference type="RuleBase" id="RU362039"/>
    </source>
</evidence>
<feature type="domain" description="Calcineurin-like phosphoesterase" evidence="2">
    <location>
        <begin position="7"/>
        <end position="182"/>
    </location>
</feature>
<evidence type="ECO:0000313" key="4">
    <source>
        <dbReference type="Proteomes" id="UP000293535"/>
    </source>
</evidence>
<dbReference type="NCBIfam" id="TIGR00040">
    <property type="entry name" value="yfcE"/>
    <property type="match status" value="1"/>
</dbReference>
<organism evidence="3 4">
    <name type="scientific">Haloarcula hispanica</name>
    <dbReference type="NCBI Taxonomy" id="51589"/>
    <lineage>
        <taxon>Archaea</taxon>
        <taxon>Methanobacteriati</taxon>
        <taxon>Methanobacteriota</taxon>
        <taxon>Stenosarchaea group</taxon>
        <taxon>Halobacteria</taxon>
        <taxon>Halobacteriales</taxon>
        <taxon>Haloarculaceae</taxon>
        <taxon>Haloarcula</taxon>
    </lineage>
</organism>
<dbReference type="InterPro" id="IPR000979">
    <property type="entry name" value="Phosphodiesterase_MJ0936/Vps29"/>
</dbReference>
<dbReference type="Gene3D" id="3.60.21.10">
    <property type="match status" value="1"/>
</dbReference>
<comment type="caution">
    <text evidence="3">The sequence shown here is derived from an EMBL/GenBank/DDBJ whole genome shotgun (WGS) entry which is preliminary data.</text>
</comment>
<dbReference type="Pfam" id="PF12850">
    <property type="entry name" value="Metallophos_2"/>
    <property type="match status" value="1"/>
</dbReference>
<reference evidence="3 4" key="1">
    <citation type="submission" date="2018-12" db="EMBL/GenBank/DDBJ databases">
        <title>Draft genome sequence of Haloarcula hispinica strain 18.1, an halophilic archaeon isolated from Chott El Jerid of Southern Tunisia.</title>
        <authorList>
            <person name="Najjari A."/>
            <person name="Ben Dhia O."/>
            <person name="Ferjani R."/>
            <person name="Mahjoubi M."/>
            <person name="Sghaier H."/>
            <person name="Elshahed M."/>
            <person name="Ouzari H.I."/>
            <person name="Cherid A."/>
            <person name="Youssef N."/>
        </authorList>
    </citation>
    <scope>NUCLEOTIDE SEQUENCE [LARGE SCALE GENOMIC DNA]</scope>
    <source>
        <strain evidence="3 4">18.1</strain>
    </source>
</reference>
<dbReference type="InterPro" id="IPR050126">
    <property type="entry name" value="Ap4A_hydrolase"/>
</dbReference>
<keyword evidence="1" id="KW-0479">Metal-binding</keyword>
<proteinExistence type="inferred from homology"/>
<dbReference type="SUPFAM" id="SSF56300">
    <property type="entry name" value="Metallo-dependent phosphatases"/>
    <property type="match status" value="1"/>
</dbReference>
<gene>
    <name evidence="3" type="ORF">ELS20_01050</name>
</gene>
<dbReference type="PIRSF" id="PIRSF000883">
    <property type="entry name" value="Pesterase_MJ0912"/>
    <property type="match status" value="1"/>
</dbReference>
<evidence type="ECO:0000259" key="2">
    <source>
        <dbReference type="Pfam" id="PF12850"/>
    </source>
</evidence>
<accession>A0A482TK84</accession>
<name>A0A482TK84_HALHI</name>
<dbReference type="PANTHER" id="PTHR42850">
    <property type="entry name" value="METALLOPHOSPHOESTERASE"/>
    <property type="match status" value="1"/>
</dbReference>
<evidence type="ECO:0000313" key="3">
    <source>
        <dbReference type="EMBL" id="RYJ15668.1"/>
    </source>
</evidence>
<dbReference type="EMBL" id="RZIG01000001">
    <property type="protein sequence ID" value="RYJ15668.1"/>
    <property type="molecule type" value="Genomic_DNA"/>
</dbReference>
<dbReference type="GO" id="GO:0016791">
    <property type="term" value="F:phosphatase activity"/>
    <property type="evidence" value="ECO:0007669"/>
    <property type="project" value="TreeGrafter"/>
</dbReference>
<dbReference type="GO" id="GO:0046872">
    <property type="term" value="F:metal ion binding"/>
    <property type="evidence" value="ECO:0007669"/>
    <property type="project" value="UniProtKB-KW"/>
</dbReference>
<dbReference type="InterPro" id="IPR029052">
    <property type="entry name" value="Metallo-depent_PP-like"/>
</dbReference>
<comment type="cofactor">
    <cofactor evidence="1">
        <name>a divalent metal cation</name>
        <dbReference type="ChEBI" id="CHEBI:60240"/>
    </cofactor>
</comment>
<dbReference type="PANTHER" id="PTHR42850:SF2">
    <property type="entry name" value="BLL5683 PROTEIN"/>
    <property type="match status" value="1"/>
</dbReference>
<comment type="similarity">
    <text evidence="1">Belongs to the metallophosphoesterase superfamily. YfcE family.</text>
</comment>
<dbReference type="AlphaFoldDB" id="A0A482TK84"/>
<protein>
    <recommendedName>
        <fullName evidence="1">Phosphoesterase</fullName>
        <ecNumber evidence="1">3.1.4.-</ecNumber>
    </recommendedName>
</protein>
<dbReference type="InterPro" id="IPR011152">
    <property type="entry name" value="Pesterase_MJ0912"/>
</dbReference>
<dbReference type="RefSeq" id="WP_129754829.1">
    <property type="nucleotide sequence ID" value="NZ_JAFKAA010000001.1"/>
</dbReference>